<reference evidence="2 3" key="1">
    <citation type="submission" date="2019-08" db="EMBL/GenBank/DDBJ databases">
        <authorList>
            <person name="Peeters C."/>
        </authorList>
    </citation>
    <scope>NUCLEOTIDE SEQUENCE [LARGE SCALE GENOMIC DNA]</scope>
    <source>
        <strain evidence="2 3">LMG 31013</strain>
    </source>
</reference>
<dbReference type="InterPro" id="IPR009044">
    <property type="entry name" value="ssDNA-bd_transcriptional_reg"/>
</dbReference>
<protein>
    <recommendedName>
        <fullName evidence="1">Transcriptional coactivator p15 (PC4) C-terminal domain-containing protein</fullName>
    </recommendedName>
</protein>
<dbReference type="GO" id="GO:0006355">
    <property type="term" value="P:regulation of DNA-templated transcription"/>
    <property type="evidence" value="ECO:0007669"/>
    <property type="project" value="InterPro"/>
</dbReference>
<dbReference type="OrthoDB" id="9103223at2"/>
<evidence type="ECO:0000259" key="1">
    <source>
        <dbReference type="Pfam" id="PF02229"/>
    </source>
</evidence>
<evidence type="ECO:0000313" key="2">
    <source>
        <dbReference type="EMBL" id="VVE01457.1"/>
    </source>
</evidence>
<dbReference type="AlphaFoldDB" id="A0A5E4UNH5"/>
<dbReference type="Proteomes" id="UP000334380">
    <property type="component" value="Unassembled WGS sequence"/>
</dbReference>
<organism evidence="2 3">
    <name type="scientific">Pandoraea terrigena</name>
    <dbReference type="NCBI Taxonomy" id="2508292"/>
    <lineage>
        <taxon>Bacteria</taxon>
        <taxon>Pseudomonadati</taxon>
        <taxon>Pseudomonadota</taxon>
        <taxon>Betaproteobacteria</taxon>
        <taxon>Burkholderiales</taxon>
        <taxon>Burkholderiaceae</taxon>
        <taxon>Pandoraea</taxon>
    </lineage>
</organism>
<dbReference type="Pfam" id="PF02229">
    <property type="entry name" value="PC4"/>
    <property type="match status" value="1"/>
</dbReference>
<evidence type="ECO:0000313" key="3">
    <source>
        <dbReference type="Proteomes" id="UP000334380"/>
    </source>
</evidence>
<dbReference type="RefSeq" id="WP_150612801.1">
    <property type="nucleotide sequence ID" value="NZ_CABPRU010000004.1"/>
</dbReference>
<accession>A0A5E4UNH5</accession>
<dbReference type="InterPro" id="IPR003173">
    <property type="entry name" value="PC4_C"/>
</dbReference>
<dbReference type="SUPFAM" id="SSF54447">
    <property type="entry name" value="ssDNA-binding transcriptional regulator domain"/>
    <property type="match status" value="1"/>
</dbReference>
<keyword evidence="3" id="KW-1185">Reference proteome</keyword>
<dbReference type="EMBL" id="CABPRU010000004">
    <property type="protein sequence ID" value="VVE01457.1"/>
    <property type="molecule type" value="Genomic_DNA"/>
</dbReference>
<dbReference type="GO" id="GO:0003677">
    <property type="term" value="F:DNA binding"/>
    <property type="evidence" value="ECO:0007669"/>
    <property type="project" value="InterPro"/>
</dbReference>
<gene>
    <name evidence="2" type="ORF">PTE31013_02165</name>
</gene>
<dbReference type="Gene3D" id="2.30.31.10">
    <property type="entry name" value="Transcriptional Coactivator Pc4, Chain A"/>
    <property type="match status" value="1"/>
</dbReference>
<proteinExistence type="predicted"/>
<feature type="domain" description="Transcriptional coactivator p15 (PC4) C-terminal" evidence="1">
    <location>
        <begin position="13"/>
        <end position="62"/>
    </location>
</feature>
<name>A0A5E4UNH5_9BURK</name>
<sequence>MPSENTFLDIRKSDSERLRITISEYRGRTFIDLRTWYSTELGEFKPGRAGVTLRPDQIMEIVQGLMLAGRAIDPKGVV</sequence>